<evidence type="ECO:0000256" key="8">
    <source>
        <dbReference type="ARBA" id="ARBA00023136"/>
    </source>
</evidence>
<dbReference type="GO" id="GO:0016887">
    <property type="term" value="F:ATP hydrolysis activity"/>
    <property type="evidence" value="ECO:0007669"/>
    <property type="project" value="InterPro"/>
</dbReference>
<dbReference type="CDD" id="cd03259">
    <property type="entry name" value="ABC_Carb_Solutes_like"/>
    <property type="match status" value="1"/>
</dbReference>
<dbReference type="AlphaFoldDB" id="A0A917UI85"/>
<dbReference type="GO" id="GO:0016020">
    <property type="term" value="C:membrane"/>
    <property type="evidence" value="ECO:0007669"/>
    <property type="project" value="InterPro"/>
</dbReference>
<comment type="caution">
    <text evidence="10">The sequence shown here is derived from an EMBL/GenBank/DDBJ whole genome shotgun (WGS) entry which is preliminary data.</text>
</comment>
<keyword evidence="1" id="KW-0813">Transport</keyword>
<keyword evidence="4" id="KW-0547">Nucleotide-binding</keyword>
<dbReference type="FunFam" id="3.40.50.300:FF:000425">
    <property type="entry name" value="Probable ABC transporter, ATP-binding subunit"/>
    <property type="match status" value="1"/>
</dbReference>
<keyword evidence="3" id="KW-0410">Iron transport</keyword>
<dbReference type="InterPro" id="IPR027417">
    <property type="entry name" value="P-loop_NTPase"/>
</dbReference>
<gene>
    <name evidence="10" type="ORF">GCM10008939_00190</name>
</gene>
<dbReference type="InterPro" id="IPR050093">
    <property type="entry name" value="ABC_SmlMolc_Importer"/>
</dbReference>
<keyword evidence="7" id="KW-0406">Ion transport</keyword>
<dbReference type="EMBL" id="BMOE01000001">
    <property type="protein sequence ID" value="GGJ60417.1"/>
    <property type="molecule type" value="Genomic_DNA"/>
</dbReference>
<evidence type="ECO:0000256" key="2">
    <source>
        <dbReference type="ARBA" id="ARBA00022475"/>
    </source>
</evidence>
<dbReference type="SMART" id="SM00382">
    <property type="entry name" value="AAA"/>
    <property type="match status" value="1"/>
</dbReference>
<evidence type="ECO:0000256" key="5">
    <source>
        <dbReference type="ARBA" id="ARBA00022840"/>
    </source>
</evidence>
<dbReference type="PANTHER" id="PTHR42781">
    <property type="entry name" value="SPERMIDINE/PUTRESCINE IMPORT ATP-BINDING PROTEIN POTA"/>
    <property type="match status" value="1"/>
</dbReference>
<sequence>MQGVRRSYGPVPAVRDVTLEVRAGETLALLGPSGCGKSTLLRVVAGLDRPDAGRVLLHGQDVTASPPEARGLSLVFQDYALFPHLTVLDNVAYGPRMRGAPRTAARERAAAVLDRVGLADLAARKPHELSGGQAQRVALARALAPRPALLLLDEPLSNLDEQLRASLRAQLRTLFREEGAGVLLVTHDQREALALADRVALMRGGSVVQVGSAADVFARPSGAWAAAFLGERNLYPQEGGTLLVPERAVTLGAGEAWPVLQATPDAAGVHVTLAYTLGPLHLTLSPREAAHLQVTDAGTVLQAEVQRGACLLLPEDRA</sequence>
<dbReference type="Proteomes" id="UP000635726">
    <property type="component" value="Unassembled WGS sequence"/>
</dbReference>
<feature type="domain" description="ABC transporter" evidence="9">
    <location>
        <begin position="1"/>
        <end position="229"/>
    </location>
</feature>
<dbReference type="Pfam" id="PF00005">
    <property type="entry name" value="ABC_tran"/>
    <property type="match status" value="1"/>
</dbReference>
<dbReference type="Gene3D" id="3.40.50.300">
    <property type="entry name" value="P-loop containing nucleotide triphosphate hydrolases"/>
    <property type="match status" value="1"/>
</dbReference>
<accession>A0A917UI85</accession>
<dbReference type="InterPro" id="IPR017871">
    <property type="entry name" value="ABC_transporter-like_CS"/>
</dbReference>
<keyword evidence="5 10" id="KW-0067">ATP-binding</keyword>
<keyword evidence="2" id="KW-1003">Cell membrane</keyword>
<proteinExistence type="predicted"/>
<protein>
    <submittedName>
        <fullName evidence="10">ABC transporter ATP-binding protein</fullName>
    </submittedName>
</protein>
<dbReference type="GO" id="GO:0015697">
    <property type="term" value="P:quaternary ammonium group transport"/>
    <property type="evidence" value="ECO:0007669"/>
    <property type="project" value="UniProtKB-ARBA"/>
</dbReference>
<reference evidence="10" key="1">
    <citation type="journal article" date="2014" name="Int. J. Syst. Evol. Microbiol.">
        <title>Complete genome sequence of Corynebacterium casei LMG S-19264T (=DSM 44701T), isolated from a smear-ripened cheese.</title>
        <authorList>
            <consortium name="US DOE Joint Genome Institute (JGI-PGF)"/>
            <person name="Walter F."/>
            <person name="Albersmeier A."/>
            <person name="Kalinowski J."/>
            <person name="Ruckert C."/>
        </authorList>
    </citation>
    <scope>NUCLEOTIDE SEQUENCE</scope>
    <source>
        <strain evidence="10">JCM 14371</strain>
    </source>
</reference>
<dbReference type="SUPFAM" id="SSF52540">
    <property type="entry name" value="P-loop containing nucleoside triphosphate hydrolases"/>
    <property type="match status" value="1"/>
</dbReference>
<evidence type="ECO:0000313" key="11">
    <source>
        <dbReference type="Proteomes" id="UP000635726"/>
    </source>
</evidence>
<dbReference type="InterPro" id="IPR003439">
    <property type="entry name" value="ABC_transporter-like_ATP-bd"/>
</dbReference>
<name>A0A917UI85_9DEIO</name>
<organism evidence="10 11">
    <name type="scientific">Deinococcus aquiradiocola</name>
    <dbReference type="NCBI Taxonomy" id="393059"/>
    <lineage>
        <taxon>Bacteria</taxon>
        <taxon>Thermotogati</taxon>
        <taxon>Deinococcota</taxon>
        <taxon>Deinococci</taxon>
        <taxon>Deinococcales</taxon>
        <taxon>Deinococcaceae</taxon>
        <taxon>Deinococcus</taxon>
    </lineage>
</organism>
<reference evidence="10" key="2">
    <citation type="submission" date="2020-09" db="EMBL/GenBank/DDBJ databases">
        <authorList>
            <person name="Sun Q."/>
            <person name="Ohkuma M."/>
        </authorList>
    </citation>
    <scope>NUCLEOTIDE SEQUENCE</scope>
    <source>
        <strain evidence="10">JCM 14371</strain>
    </source>
</reference>
<evidence type="ECO:0000259" key="9">
    <source>
        <dbReference type="PROSITE" id="PS50893"/>
    </source>
</evidence>
<dbReference type="InterPro" id="IPR003593">
    <property type="entry name" value="AAA+_ATPase"/>
</dbReference>
<dbReference type="PANTHER" id="PTHR42781:SF4">
    <property type="entry name" value="SPERMIDINE_PUTRESCINE IMPORT ATP-BINDING PROTEIN POTA"/>
    <property type="match status" value="1"/>
</dbReference>
<evidence type="ECO:0000313" key="10">
    <source>
        <dbReference type="EMBL" id="GGJ60417.1"/>
    </source>
</evidence>
<dbReference type="RefSeq" id="WP_229670633.1">
    <property type="nucleotide sequence ID" value="NZ_BMOE01000001.1"/>
</dbReference>
<dbReference type="PROSITE" id="PS00211">
    <property type="entry name" value="ABC_TRANSPORTER_1"/>
    <property type="match status" value="1"/>
</dbReference>
<keyword evidence="6" id="KW-0408">Iron</keyword>
<keyword evidence="8" id="KW-0472">Membrane</keyword>
<keyword evidence="11" id="KW-1185">Reference proteome</keyword>
<evidence type="ECO:0000256" key="1">
    <source>
        <dbReference type="ARBA" id="ARBA00022448"/>
    </source>
</evidence>
<evidence type="ECO:0000256" key="4">
    <source>
        <dbReference type="ARBA" id="ARBA00022741"/>
    </source>
</evidence>
<evidence type="ECO:0000256" key="3">
    <source>
        <dbReference type="ARBA" id="ARBA00022496"/>
    </source>
</evidence>
<evidence type="ECO:0000256" key="7">
    <source>
        <dbReference type="ARBA" id="ARBA00023065"/>
    </source>
</evidence>
<dbReference type="InterPro" id="IPR015853">
    <property type="entry name" value="ABC_transpr_FbpC"/>
</dbReference>
<dbReference type="GO" id="GO:0015408">
    <property type="term" value="F:ABC-type ferric iron transporter activity"/>
    <property type="evidence" value="ECO:0007669"/>
    <property type="project" value="InterPro"/>
</dbReference>
<dbReference type="PROSITE" id="PS50893">
    <property type="entry name" value="ABC_TRANSPORTER_2"/>
    <property type="match status" value="1"/>
</dbReference>
<dbReference type="GO" id="GO:0005524">
    <property type="term" value="F:ATP binding"/>
    <property type="evidence" value="ECO:0007669"/>
    <property type="project" value="UniProtKB-KW"/>
</dbReference>
<evidence type="ECO:0000256" key="6">
    <source>
        <dbReference type="ARBA" id="ARBA00023004"/>
    </source>
</evidence>